<proteinExistence type="predicted"/>
<evidence type="ECO:0000313" key="1">
    <source>
        <dbReference type="EMBL" id="GLO64731.1"/>
    </source>
</evidence>
<sequence>MIRIVEGSLEESKEQMKKTISLVKGEVSKFKRSIRPSNRSKSQKETIAKHEAFVHFFRVSQMQPVYIDNICINYLLYTRFLKKLKGYQVHESIQDNCLIVSYRKGSNNGKLVLPDITGKLNGLKFFPRGVLE</sequence>
<gene>
    <name evidence="1" type="ORF">MACH08_05150</name>
</gene>
<protein>
    <submittedName>
        <fullName evidence="1">Uncharacterized protein</fullName>
    </submittedName>
</protein>
<comment type="caution">
    <text evidence="1">The sequence shown here is derived from an EMBL/GenBank/DDBJ whole genome shotgun (WGS) entry which is preliminary data.</text>
</comment>
<evidence type="ECO:0000313" key="2">
    <source>
        <dbReference type="Proteomes" id="UP001275436"/>
    </source>
</evidence>
<organism evidence="1 2">
    <name type="scientific">Oceanobacillus kimchii</name>
    <dbReference type="NCBI Taxonomy" id="746691"/>
    <lineage>
        <taxon>Bacteria</taxon>
        <taxon>Bacillati</taxon>
        <taxon>Bacillota</taxon>
        <taxon>Bacilli</taxon>
        <taxon>Bacillales</taxon>
        <taxon>Bacillaceae</taxon>
        <taxon>Oceanobacillus</taxon>
    </lineage>
</organism>
<keyword evidence="2" id="KW-1185">Reference proteome</keyword>
<dbReference type="RefSeq" id="WP_317957665.1">
    <property type="nucleotide sequence ID" value="NZ_BSKO01000001.1"/>
</dbReference>
<dbReference type="EMBL" id="BSKO01000001">
    <property type="protein sequence ID" value="GLO64731.1"/>
    <property type="molecule type" value="Genomic_DNA"/>
</dbReference>
<name>A0ABQ5TDG1_9BACI</name>
<accession>A0ABQ5TDG1</accession>
<dbReference type="Proteomes" id="UP001275436">
    <property type="component" value="Unassembled WGS sequence"/>
</dbReference>
<reference evidence="1 2" key="1">
    <citation type="submission" date="2023-02" db="EMBL/GenBank/DDBJ databases">
        <title>Oceanobacillus kimchii IFOP_LL358 isolated form Alexandrium catenella lab strain.</title>
        <authorList>
            <person name="Gajardo G."/>
            <person name="Ueki S."/>
            <person name="Maruyama F."/>
        </authorList>
    </citation>
    <scope>NUCLEOTIDE SEQUENCE [LARGE SCALE GENOMIC DNA]</scope>
    <source>
        <strain evidence="1 2">IFOP_LL358</strain>
    </source>
</reference>